<feature type="compositionally biased region" description="Basic and acidic residues" evidence="1">
    <location>
        <begin position="133"/>
        <end position="142"/>
    </location>
</feature>
<dbReference type="InParanoid" id="F6UBF7"/>
<protein>
    <recommendedName>
        <fullName evidence="5">PNKD metallo-beta-lactamase domain containing</fullName>
    </recommendedName>
</protein>
<dbReference type="GeneTree" id="ENSGT00530000065055"/>
<reference evidence="3" key="3">
    <citation type="submission" date="2025-09" db="UniProtKB">
        <authorList>
            <consortium name="Ensembl"/>
        </authorList>
    </citation>
    <scope>IDENTIFICATION</scope>
    <source>
        <strain evidence="3">Glennie</strain>
    </source>
</reference>
<dbReference type="Bgee" id="ENSOANG00000002705">
    <property type="expression patterns" value="Expressed in heart and 7 other cell types or tissues"/>
</dbReference>
<keyword evidence="2" id="KW-0472">Membrane</keyword>
<dbReference type="STRING" id="9258.ENSOANP00000004304"/>
<evidence type="ECO:0000256" key="2">
    <source>
        <dbReference type="SAM" id="Phobius"/>
    </source>
</evidence>
<dbReference type="OMA" id="YERHPPA"/>
<reference evidence="3 4" key="1">
    <citation type="journal article" date="2008" name="Nature">
        <title>Genome analysis of the platypus reveals unique signatures of evolution.</title>
        <authorList>
            <person name="Warren W.C."/>
            <person name="Hillier L.W."/>
            <person name="Marshall Graves J.A."/>
            <person name="Birney E."/>
            <person name="Ponting C.P."/>
            <person name="Grutzner F."/>
            <person name="Belov K."/>
            <person name="Miller W."/>
            <person name="Clarke L."/>
            <person name="Chinwalla A.T."/>
            <person name="Yang S.P."/>
            <person name="Heger A."/>
            <person name="Locke D.P."/>
            <person name="Miethke P."/>
            <person name="Waters P.D."/>
            <person name="Veyrunes F."/>
            <person name="Fulton L."/>
            <person name="Fulton B."/>
            <person name="Graves T."/>
            <person name="Wallis J."/>
            <person name="Puente X.S."/>
            <person name="Lopez-Otin C."/>
            <person name="Ordonez G.R."/>
            <person name="Eichler E.E."/>
            <person name="Chen L."/>
            <person name="Cheng Z."/>
            <person name="Deakin J.E."/>
            <person name="Alsop A."/>
            <person name="Thompson K."/>
            <person name="Kirby P."/>
            <person name="Papenfuss A.T."/>
            <person name="Wakefield M.J."/>
            <person name="Olender T."/>
            <person name="Lancet D."/>
            <person name="Huttley G.A."/>
            <person name="Smit A.F."/>
            <person name="Pask A."/>
            <person name="Temple-Smith P."/>
            <person name="Batzer M.A."/>
            <person name="Walker J.A."/>
            <person name="Konkel M.K."/>
            <person name="Harris R.S."/>
            <person name="Whittington C.M."/>
            <person name="Wong E.S."/>
            <person name="Gemmell N.J."/>
            <person name="Buschiazzo E."/>
            <person name="Vargas Jentzsch I.M."/>
            <person name="Merkel A."/>
            <person name="Schmitz J."/>
            <person name="Zemann A."/>
            <person name="Churakov G."/>
            <person name="Kriegs J.O."/>
            <person name="Brosius J."/>
            <person name="Murchison E.P."/>
            <person name="Sachidanandam R."/>
            <person name="Smith C."/>
            <person name="Hannon G.J."/>
            <person name="Tsend-Ayush E."/>
            <person name="McMillan D."/>
            <person name="Attenborough R."/>
            <person name="Rens W."/>
            <person name="Ferguson-Smith M."/>
            <person name="Lefevre C.M."/>
            <person name="Sharp J.A."/>
            <person name="Nicholas K.R."/>
            <person name="Ray D.A."/>
            <person name="Kube M."/>
            <person name="Reinhardt R."/>
            <person name="Pringle T.H."/>
            <person name="Taylor J."/>
            <person name="Jones R.C."/>
            <person name="Nixon B."/>
            <person name="Dacheux J.L."/>
            <person name="Niwa H."/>
            <person name="Sekita Y."/>
            <person name="Huang X."/>
            <person name="Stark A."/>
            <person name="Kheradpour P."/>
            <person name="Kellis M."/>
            <person name="Flicek P."/>
            <person name="Chen Y."/>
            <person name="Webber C."/>
            <person name="Hardison R."/>
            <person name="Nelson J."/>
            <person name="Hallsworth-Pepin K."/>
            <person name="Delehaunty K."/>
            <person name="Markovic C."/>
            <person name="Minx P."/>
            <person name="Feng Y."/>
            <person name="Kremitzki C."/>
            <person name="Mitreva M."/>
            <person name="Glasscock J."/>
            <person name="Wylie T."/>
            <person name="Wohldmann P."/>
            <person name="Thiru P."/>
            <person name="Nhan M.N."/>
            <person name="Pohl C.S."/>
            <person name="Smith S.M."/>
            <person name="Hou S."/>
            <person name="Nefedov M."/>
            <person name="de Jong P.J."/>
            <person name="Renfree M.B."/>
            <person name="Mardis E.R."/>
            <person name="Wilson R.K."/>
        </authorList>
    </citation>
    <scope>NUCLEOTIDE SEQUENCE [LARGE SCALE GENOMIC DNA]</scope>
    <source>
        <strain evidence="3 4">Glennie</strain>
    </source>
</reference>
<evidence type="ECO:0000256" key="1">
    <source>
        <dbReference type="SAM" id="MobiDB-lite"/>
    </source>
</evidence>
<name>F6UBF7_ORNAN</name>
<organism evidence="3 4">
    <name type="scientific">Ornithorhynchus anatinus</name>
    <name type="common">Duckbill platypus</name>
    <dbReference type="NCBI Taxonomy" id="9258"/>
    <lineage>
        <taxon>Eukaryota</taxon>
        <taxon>Metazoa</taxon>
        <taxon>Chordata</taxon>
        <taxon>Craniata</taxon>
        <taxon>Vertebrata</taxon>
        <taxon>Euteleostomi</taxon>
        <taxon>Mammalia</taxon>
        <taxon>Monotremata</taxon>
        <taxon>Ornithorhynchidae</taxon>
        <taxon>Ornithorhynchus</taxon>
    </lineage>
</organism>
<feature type="transmembrane region" description="Helical" evidence="2">
    <location>
        <begin position="73"/>
        <end position="90"/>
    </location>
</feature>
<keyword evidence="2" id="KW-0812">Transmembrane</keyword>
<keyword evidence="4" id="KW-1185">Reference proteome</keyword>
<dbReference type="InterPro" id="IPR031833">
    <property type="entry name" value="DUF4748"/>
</dbReference>
<feature type="region of interest" description="Disordered" evidence="1">
    <location>
        <begin position="27"/>
        <end position="62"/>
    </location>
</feature>
<dbReference type="HOGENOM" id="CLU_183415_0_0_1"/>
<dbReference type="Proteomes" id="UP000002279">
    <property type="component" value="Chromosome 1"/>
</dbReference>
<evidence type="ECO:0008006" key="5">
    <source>
        <dbReference type="Google" id="ProtNLM"/>
    </source>
</evidence>
<dbReference type="Pfam" id="PF15932">
    <property type="entry name" value="DUF4748"/>
    <property type="match status" value="1"/>
</dbReference>
<keyword evidence="2" id="KW-1133">Transmembrane helix</keyword>
<dbReference type="AlphaFoldDB" id="F6UBF7"/>
<proteinExistence type="predicted"/>
<reference evidence="3" key="2">
    <citation type="submission" date="2025-08" db="UniProtKB">
        <authorList>
            <consortium name="Ensembl"/>
        </authorList>
    </citation>
    <scope>IDENTIFICATION</scope>
    <source>
        <strain evidence="3">Glennie</strain>
    </source>
</reference>
<dbReference type="Ensembl" id="ENSOANT00000004305.2">
    <property type="protein sequence ID" value="ENSOANP00000004304.2"/>
    <property type="gene ID" value="ENSOANG00000002705.2"/>
</dbReference>
<feature type="region of interest" description="Disordered" evidence="1">
    <location>
        <begin position="97"/>
        <end position="142"/>
    </location>
</feature>
<sequence length="142" mass="15623">FTSLWLSDLIWKMGIKNVRILSGAAARRTARPGPRPVHGRAGAPRGQAEPGRLPPGLEYIPQKTAKNPMRPVGLAWAIGFPCGILLFVFTKRQVDRNRAKQLRARQNMRASNTGAYERHPPAPQPSQGPTSGREGRGLRRGD</sequence>
<dbReference type="eggNOG" id="ENOG502SAER">
    <property type="taxonomic scope" value="Eukaryota"/>
</dbReference>
<evidence type="ECO:0000313" key="3">
    <source>
        <dbReference type="Ensembl" id="ENSOANP00000004304.2"/>
    </source>
</evidence>
<evidence type="ECO:0000313" key="4">
    <source>
        <dbReference type="Proteomes" id="UP000002279"/>
    </source>
</evidence>
<accession>F6UBF7</accession>